<keyword evidence="1" id="KW-0812">Transmembrane</keyword>
<gene>
    <name evidence="2" type="ORF">CBP76_03110</name>
</gene>
<organism evidence="2 3">
    <name type="scientific">Companilactobacillus nuruki</name>
    <dbReference type="NCBI Taxonomy" id="1993540"/>
    <lineage>
        <taxon>Bacteria</taxon>
        <taxon>Bacillati</taxon>
        <taxon>Bacillota</taxon>
        <taxon>Bacilli</taxon>
        <taxon>Lactobacillales</taxon>
        <taxon>Lactobacillaceae</taxon>
        <taxon>Companilactobacillus</taxon>
    </lineage>
</organism>
<keyword evidence="1" id="KW-0472">Membrane</keyword>
<comment type="caution">
    <text evidence="2">The sequence shown here is derived from an EMBL/GenBank/DDBJ whole genome shotgun (WGS) entry which is preliminary data.</text>
</comment>
<name>A0A2N7AWL0_9LACO</name>
<keyword evidence="1" id="KW-1133">Transmembrane helix</keyword>
<dbReference type="EMBL" id="NIPR01000005">
    <property type="protein sequence ID" value="PMD73138.1"/>
    <property type="molecule type" value="Genomic_DNA"/>
</dbReference>
<dbReference type="RefSeq" id="WP_102195471.1">
    <property type="nucleotide sequence ID" value="NZ_NIPR01000005.1"/>
</dbReference>
<feature type="transmembrane region" description="Helical" evidence="1">
    <location>
        <begin position="37"/>
        <end position="62"/>
    </location>
</feature>
<dbReference type="Proteomes" id="UP000235649">
    <property type="component" value="Unassembled WGS sequence"/>
</dbReference>
<sequence>MFKFGKKVNYRPILVSLAFALIPIIGIGHFYPLRGILAGLLVFLLVVLIYYLPNLSILFSYWQADNNEIKFNDMSNLSHRLTMILLPFKNQLSTIKEKDIHSITVLGKLEDPKEMTYAMQVGAYYAILTPIISMIKNPVSLELTMNNGQKVQLSISRDYAYDHKKTIAKLDQFFGSLDNTQIKVNNYHKISFS</sequence>
<evidence type="ECO:0000256" key="1">
    <source>
        <dbReference type="SAM" id="Phobius"/>
    </source>
</evidence>
<dbReference type="OrthoDB" id="2310386at2"/>
<dbReference type="AlphaFoldDB" id="A0A2N7AWL0"/>
<accession>A0A2N7AWL0</accession>
<keyword evidence="3" id="KW-1185">Reference proteome</keyword>
<reference evidence="2 3" key="1">
    <citation type="submission" date="2017-05" db="EMBL/GenBank/DDBJ databases">
        <title>Lactobacillus nurukis nov., sp. nov., isolated from nuruk.</title>
        <authorList>
            <person name="Kim S.-J."/>
        </authorList>
    </citation>
    <scope>NUCLEOTIDE SEQUENCE [LARGE SCALE GENOMIC DNA]</scope>
    <source>
        <strain evidence="2 3">SYF10-1a</strain>
    </source>
</reference>
<protein>
    <submittedName>
        <fullName evidence="2">Uncharacterized protein</fullName>
    </submittedName>
</protein>
<evidence type="ECO:0000313" key="2">
    <source>
        <dbReference type="EMBL" id="PMD73138.1"/>
    </source>
</evidence>
<feature type="transmembrane region" description="Helical" evidence="1">
    <location>
        <begin position="12"/>
        <end position="31"/>
    </location>
</feature>
<evidence type="ECO:0000313" key="3">
    <source>
        <dbReference type="Proteomes" id="UP000235649"/>
    </source>
</evidence>
<proteinExistence type="predicted"/>